<evidence type="ECO:0000313" key="2">
    <source>
        <dbReference type="Proteomes" id="UP000237000"/>
    </source>
</evidence>
<gene>
    <name evidence="1" type="ORF">TorRG33x02_300200</name>
</gene>
<organism evidence="1 2">
    <name type="scientific">Trema orientale</name>
    <name type="common">Charcoal tree</name>
    <name type="synonym">Celtis orientalis</name>
    <dbReference type="NCBI Taxonomy" id="63057"/>
    <lineage>
        <taxon>Eukaryota</taxon>
        <taxon>Viridiplantae</taxon>
        <taxon>Streptophyta</taxon>
        <taxon>Embryophyta</taxon>
        <taxon>Tracheophyta</taxon>
        <taxon>Spermatophyta</taxon>
        <taxon>Magnoliopsida</taxon>
        <taxon>eudicotyledons</taxon>
        <taxon>Gunneridae</taxon>
        <taxon>Pentapetalae</taxon>
        <taxon>rosids</taxon>
        <taxon>fabids</taxon>
        <taxon>Rosales</taxon>
        <taxon>Cannabaceae</taxon>
        <taxon>Trema</taxon>
    </lineage>
</organism>
<evidence type="ECO:0000313" key="1">
    <source>
        <dbReference type="EMBL" id="PON55197.1"/>
    </source>
</evidence>
<proteinExistence type="predicted"/>
<dbReference type="AlphaFoldDB" id="A0A2P5C2B6"/>
<sequence>MDKDYLIEKIFNGLGTNYKELISVVQVRDTHIIF</sequence>
<keyword evidence="2" id="KW-1185">Reference proteome</keyword>
<reference evidence="2" key="1">
    <citation type="submission" date="2016-06" db="EMBL/GenBank/DDBJ databases">
        <title>Parallel loss of symbiosis genes in relatives of nitrogen-fixing non-legume Parasponia.</title>
        <authorList>
            <person name="Van Velzen R."/>
            <person name="Holmer R."/>
            <person name="Bu F."/>
            <person name="Rutten L."/>
            <person name="Van Zeijl A."/>
            <person name="Liu W."/>
            <person name="Santuari L."/>
            <person name="Cao Q."/>
            <person name="Sharma T."/>
            <person name="Shen D."/>
            <person name="Roswanjaya Y."/>
            <person name="Wardhani T."/>
            <person name="Kalhor M.S."/>
            <person name="Jansen J."/>
            <person name="Van den Hoogen J."/>
            <person name="Gungor B."/>
            <person name="Hartog M."/>
            <person name="Hontelez J."/>
            <person name="Verver J."/>
            <person name="Yang W.-C."/>
            <person name="Schijlen E."/>
            <person name="Repin R."/>
            <person name="Schilthuizen M."/>
            <person name="Schranz E."/>
            <person name="Heidstra R."/>
            <person name="Miyata K."/>
            <person name="Fedorova E."/>
            <person name="Kohlen W."/>
            <person name="Bisseling T."/>
            <person name="Smit S."/>
            <person name="Geurts R."/>
        </authorList>
    </citation>
    <scope>NUCLEOTIDE SEQUENCE [LARGE SCALE GENOMIC DNA]</scope>
    <source>
        <strain evidence="2">cv. RG33-2</strain>
    </source>
</reference>
<protein>
    <submittedName>
        <fullName evidence="1">Uncharacterized protein</fullName>
    </submittedName>
</protein>
<dbReference type="OrthoDB" id="1164227at2759"/>
<dbReference type="EMBL" id="JXTC01000423">
    <property type="protein sequence ID" value="PON55197.1"/>
    <property type="molecule type" value="Genomic_DNA"/>
</dbReference>
<dbReference type="InParanoid" id="A0A2P5C2B6"/>
<comment type="caution">
    <text evidence="1">The sequence shown here is derived from an EMBL/GenBank/DDBJ whole genome shotgun (WGS) entry which is preliminary data.</text>
</comment>
<accession>A0A2P5C2B6</accession>
<dbReference type="Proteomes" id="UP000237000">
    <property type="component" value="Unassembled WGS sequence"/>
</dbReference>
<name>A0A2P5C2B6_TREOI</name>